<dbReference type="PANTHER" id="PTHR30461">
    <property type="entry name" value="DNA-INVERTASE FROM LAMBDOID PROPHAGE"/>
    <property type="match status" value="1"/>
</dbReference>
<dbReference type="Gene3D" id="3.40.50.1390">
    <property type="entry name" value="Resolvase, N-terminal catalytic domain"/>
    <property type="match status" value="1"/>
</dbReference>
<dbReference type="SMART" id="SM00857">
    <property type="entry name" value="Resolvase"/>
    <property type="match status" value="1"/>
</dbReference>
<dbReference type="InterPro" id="IPR011109">
    <property type="entry name" value="DNA_bind_recombinase_dom"/>
</dbReference>
<sequence>MKVSIYVRVSSDRQVEKELSVPAQVKAIQQYCLEKGWIIVNEFIEKGKSAKTDDRPEFQKMIALAKRPNRPFDAVVVHKFDRFSRKRDDHVIYKALLNQSGVKVISVTEQTEAETPQDMLLEGMLEVISEFFNANLATEVRKGMTQNAKLGYNNGGTPPYGYRTEHIALGNSKTKAVWVLGPREEIDVVKWIFNQYAHEGIGYTKIASELNRRQIPSQKGGTWASSTIRAIIFNEAYVGRRCWNKQDYQTKGKKWRDRSEWIITENAHPSIISEDIFNKCQENAKKRNTGGGETHKPFDSKLASPFWLRGVMVCEKCGSRMVGNSTSSKMKGGKKQYYVCGGYLRKGKDFCPYAGWNKERIEEIVSNRLRIHIMSLLMGNNLVEEMRQFYTESNQQHTTQKIIMESELEFLKKRIELIEDDISIGKAKPYHQEMLAEMQNELREKSESYLRLTSNWSEFHVPKEYVAGIRYDIHSFISLLDQEVPNPQLLHALASKYISKLYINRDTKKIYLSLQLTMNDKLMYEKTMVSEWK</sequence>
<protein>
    <submittedName>
        <fullName evidence="8">Integrase</fullName>
    </submittedName>
</protein>
<dbReference type="PANTHER" id="PTHR30461:SF23">
    <property type="entry name" value="DNA RECOMBINASE-RELATED"/>
    <property type="match status" value="1"/>
</dbReference>
<comment type="caution">
    <text evidence="8">The sequence shown here is derived from an EMBL/GenBank/DDBJ whole genome shotgun (WGS) entry which is preliminary data.</text>
</comment>
<dbReference type="PROSITE" id="PS00397">
    <property type="entry name" value="RECOMBINASES_1"/>
    <property type="match status" value="1"/>
</dbReference>
<evidence type="ECO:0000256" key="4">
    <source>
        <dbReference type="PROSITE-ProRule" id="PRU10137"/>
    </source>
</evidence>
<keyword evidence="1" id="KW-0229">DNA integration</keyword>
<dbReference type="InterPro" id="IPR038109">
    <property type="entry name" value="DNA_bind_recomb_sf"/>
</dbReference>
<evidence type="ECO:0000256" key="3">
    <source>
        <dbReference type="ARBA" id="ARBA00023172"/>
    </source>
</evidence>
<dbReference type="Pfam" id="PF07508">
    <property type="entry name" value="Recombinase"/>
    <property type="match status" value="1"/>
</dbReference>
<name>A0ABQ1ZKJ0_9BACL</name>
<proteinExistence type="predicted"/>
<feature type="coiled-coil region" evidence="5">
    <location>
        <begin position="401"/>
        <end position="455"/>
    </location>
</feature>
<evidence type="ECO:0000259" key="7">
    <source>
        <dbReference type="PROSITE" id="PS51737"/>
    </source>
</evidence>
<dbReference type="InterPro" id="IPR006119">
    <property type="entry name" value="Resolv_N"/>
</dbReference>
<evidence type="ECO:0000259" key="6">
    <source>
        <dbReference type="PROSITE" id="PS51736"/>
    </source>
</evidence>
<dbReference type="PROSITE" id="PS51737">
    <property type="entry name" value="RECOMBINASE_DNA_BIND"/>
    <property type="match status" value="1"/>
</dbReference>
<dbReference type="PROSITE" id="PS51736">
    <property type="entry name" value="RECOMBINASES_3"/>
    <property type="match status" value="1"/>
</dbReference>
<dbReference type="InterPro" id="IPR006118">
    <property type="entry name" value="Recombinase_CS"/>
</dbReference>
<dbReference type="InterPro" id="IPR050639">
    <property type="entry name" value="SSR_resolvase"/>
</dbReference>
<dbReference type="Proteomes" id="UP000652153">
    <property type="component" value="Unassembled WGS sequence"/>
</dbReference>
<feature type="domain" description="Recombinase" evidence="7">
    <location>
        <begin position="159"/>
        <end position="290"/>
    </location>
</feature>
<dbReference type="SUPFAM" id="SSF53041">
    <property type="entry name" value="Resolvase-like"/>
    <property type="match status" value="1"/>
</dbReference>
<accession>A0ABQ1ZKJ0</accession>
<keyword evidence="5" id="KW-0175">Coiled coil</keyword>
<dbReference type="Pfam" id="PF13408">
    <property type="entry name" value="Zn_ribbon_recom"/>
    <property type="match status" value="1"/>
</dbReference>
<dbReference type="Gene3D" id="3.90.1750.20">
    <property type="entry name" value="Putative Large Serine Recombinase, Chain B, Domain 2"/>
    <property type="match status" value="1"/>
</dbReference>
<evidence type="ECO:0000256" key="2">
    <source>
        <dbReference type="ARBA" id="ARBA00023125"/>
    </source>
</evidence>
<dbReference type="Pfam" id="PF00239">
    <property type="entry name" value="Resolvase"/>
    <property type="match status" value="1"/>
</dbReference>
<dbReference type="InterPro" id="IPR036162">
    <property type="entry name" value="Resolvase-like_N_sf"/>
</dbReference>
<reference evidence="9" key="1">
    <citation type="journal article" date="2019" name="Int. J. Syst. Evol. Microbiol.">
        <title>The Global Catalogue of Microorganisms (GCM) 10K type strain sequencing project: providing services to taxonomists for standard genome sequencing and annotation.</title>
        <authorList>
            <consortium name="The Broad Institute Genomics Platform"/>
            <consortium name="The Broad Institute Genome Sequencing Center for Infectious Disease"/>
            <person name="Wu L."/>
            <person name="Ma J."/>
        </authorList>
    </citation>
    <scope>NUCLEOTIDE SEQUENCE [LARGE SCALE GENOMIC DNA]</scope>
    <source>
        <strain evidence="9">CGMCC 1.12770</strain>
    </source>
</reference>
<dbReference type="CDD" id="cd00338">
    <property type="entry name" value="Ser_Recombinase"/>
    <property type="match status" value="1"/>
</dbReference>
<feature type="domain" description="Resolvase/invertase-type recombinase catalytic" evidence="6">
    <location>
        <begin position="2"/>
        <end position="151"/>
    </location>
</feature>
<keyword evidence="3" id="KW-0233">DNA recombination</keyword>
<dbReference type="RefSeq" id="WP_188594423.1">
    <property type="nucleotide sequence ID" value="NZ_BMFU01000012.1"/>
</dbReference>
<evidence type="ECO:0000313" key="8">
    <source>
        <dbReference type="EMBL" id="GGH68719.1"/>
    </source>
</evidence>
<dbReference type="EMBL" id="BMFU01000012">
    <property type="protein sequence ID" value="GGH68719.1"/>
    <property type="molecule type" value="Genomic_DNA"/>
</dbReference>
<feature type="active site" description="O-(5'-phospho-DNA)-serine intermediate" evidence="4">
    <location>
        <position position="10"/>
    </location>
</feature>
<evidence type="ECO:0000313" key="9">
    <source>
        <dbReference type="Proteomes" id="UP000652153"/>
    </source>
</evidence>
<keyword evidence="9" id="KW-1185">Reference proteome</keyword>
<dbReference type="InterPro" id="IPR025827">
    <property type="entry name" value="Zn_ribbon_recom_dom"/>
</dbReference>
<evidence type="ECO:0000256" key="1">
    <source>
        <dbReference type="ARBA" id="ARBA00022908"/>
    </source>
</evidence>
<evidence type="ECO:0000256" key="5">
    <source>
        <dbReference type="SAM" id="Coils"/>
    </source>
</evidence>
<keyword evidence="2" id="KW-0238">DNA-binding</keyword>
<gene>
    <name evidence="8" type="primary">int</name>
    <name evidence="8" type="ORF">GCM10008014_51430</name>
</gene>
<organism evidence="8 9">
    <name type="scientific">Paenibacillus silvae</name>
    <dbReference type="NCBI Taxonomy" id="1325358"/>
    <lineage>
        <taxon>Bacteria</taxon>
        <taxon>Bacillati</taxon>
        <taxon>Bacillota</taxon>
        <taxon>Bacilli</taxon>
        <taxon>Bacillales</taxon>
        <taxon>Paenibacillaceae</taxon>
        <taxon>Paenibacillus</taxon>
    </lineage>
</organism>